<evidence type="ECO:0000313" key="1">
    <source>
        <dbReference type="EMBL" id="UOF91738.1"/>
    </source>
</evidence>
<sequence length="76" mass="8414">MSEKIIAIRKDGNGDIAYIKTESGKILSIEEVRQLANQGLIDSIDDLNKEGDWVIEQSAGTGERVEGHNLDMLPKF</sequence>
<proteinExistence type="predicted"/>
<protein>
    <submittedName>
        <fullName evidence="1">DUF3892 domain-containing protein</fullName>
    </submittedName>
</protein>
<dbReference type="InterPro" id="IPR024997">
    <property type="entry name" value="DUF3892"/>
</dbReference>
<dbReference type="Proteomes" id="UP000830167">
    <property type="component" value="Chromosome"/>
</dbReference>
<reference evidence="1" key="1">
    <citation type="submission" date="2021-12" db="EMBL/GenBank/DDBJ databases">
        <title>Alicyclobacillaceae gen. nov., sp. nov., isolated from chalcocite enrichment system.</title>
        <authorList>
            <person name="Jiang Z."/>
        </authorList>
    </citation>
    <scope>NUCLEOTIDE SEQUENCE</scope>
    <source>
        <strain evidence="1">MYW30-H2</strain>
    </source>
</reference>
<evidence type="ECO:0000313" key="2">
    <source>
        <dbReference type="Proteomes" id="UP000830167"/>
    </source>
</evidence>
<keyword evidence="2" id="KW-1185">Reference proteome</keyword>
<dbReference type="RefSeq" id="WP_347438426.1">
    <property type="nucleotide sequence ID" value="NZ_CP089291.1"/>
</dbReference>
<accession>A0ABY4CML2</accession>
<dbReference type="EMBL" id="CP089291">
    <property type="protein sequence ID" value="UOF91738.1"/>
    <property type="molecule type" value="Genomic_DNA"/>
</dbReference>
<gene>
    <name evidence="1" type="ORF">LSG31_05675</name>
</gene>
<name>A0ABY4CML2_9BACL</name>
<organism evidence="1 2">
    <name type="scientific">Fodinisporobacter ferrooxydans</name>
    <dbReference type="NCBI Taxonomy" id="2901836"/>
    <lineage>
        <taxon>Bacteria</taxon>
        <taxon>Bacillati</taxon>
        <taxon>Bacillota</taxon>
        <taxon>Bacilli</taxon>
        <taxon>Bacillales</taxon>
        <taxon>Alicyclobacillaceae</taxon>
        <taxon>Fodinisporobacter</taxon>
    </lineage>
</organism>
<dbReference type="Pfam" id="PF13031">
    <property type="entry name" value="DUF3892"/>
    <property type="match status" value="1"/>
</dbReference>